<dbReference type="AlphaFoldDB" id="A0A9X4BF72"/>
<comment type="similarity">
    <text evidence="1">Belongs to the LysR transcriptional regulatory family.</text>
</comment>
<reference evidence="6" key="1">
    <citation type="journal article" date="2023" name="Genes Genomics">
        <title>Genomic insights of Leclercia adecarboxylata strains linked to an outbreak in public hospitals in Mexico.</title>
        <authorList>
            <person name="Barrios-Villa E."/>
            <person name="Pacheco-Flores B."/>
            <person name="Lozano-Zarain P."/>
            <person name="Del Campo-Ortega R."/>
            <person name="de Jesus Ascencio-Montiel I."/>
            <person name="Gonzalez-Leon M."/>
            <person name="Camorlinga-Ponce M."/>
            <person name="Gaytan Cervantes F.J."/>
            <person name="Gonzalez Torres C."/>
            <person name="Aguilar E."/>
            <person name="Gonzalez Ibarra J."/>
            <person name="Torres Lopez F.J."/>
            <person name="Rosas-Vargas H."/>
            <person name="Gonzalez-Bonilla C.R."/>
            <person name="Del Carmen Rocha-Gracia R."/>
        </authorList>
    </citation>
    <scope>NUCLEOTIDE SEQUENCE</scope>
    <source>
        <strain evidence="6">Lac40</strain>
    </source>
</reference>
<dbReference type="InterPro" id="IPR000847">
    <property type="entry name" value="LysR_HTH_N"/>
</dbReference>
<name>A0A9X4BF72_9ENTR</name>
<dbReference type="Proteomes" id="UP001149314">
    <property type="component" value="Unassembled WGS sequence"/>
</dbReference>
<accession>A0A9X4BF72</accession>
<evidence type="ECO:0000313" key="6">
    <source>
        <dbReference type="EMBL" id="MDC6641696.1"/>
    </source>
</evidence>
<gene>
    <name evidence="6" type="ORF">OEZ79_26395</name>
</gene>
<dbReference type="PANTHER" id="PTHR30346:SF0">
    <property type="entry name" value="HCA OPERON TRANSCRIPTIONAL ACTIVATOR HCAR"/>
    <property type="match status" value="1"/>
</dbReference>
<evidence type="ECO:0000313" key="7">
    <source>
        <dbReference type="Proteomes" id="UP001149314"/>
    </source>
</evidence>
<organism evidence="6 7">
    <name type="scientific">Leclercia adecarboxylata</name>
    <dbReference type="NCBI Taxonomy" id="83655"/>
    <lineage>
        <taxon>Bacteria</taxon>
        <taxon>Pseudomonadati</taxon>
        <taxon>Pseudomonadota</taxon>
        <taxon>Gammaproteobacteria</taxon>
        <taxon>Enterobacterales</taxon>
        <taxon>Enterobacteriaceae</taxon>
        <taxon>Leclercia</taxon>
    </lineage>
</organism>
<dbReference type="GO" id="GO:0003700">
    <property type="term" value="F:DNA-binding transcription factor activity"/>
    <property type="evidence" value="ECO:0007669"/>
    <property type="project" value="InterPro"/>
</dbReference>
<evidence type="ECO:0000256" key="2">
    <source>
        <dbReference type="ARBA" id="ARBA00023015"/>
    </source>
</evidence>
<dbReference type="PROSITE" id="PS50931">
    <property type="entry name" value="HTH_LYSR"/>
    <property type="match status" value="1"/>
</dbReference>
<evidence type="ECO:0000256" key="4">
    <source>
        <dbReference type="ARBA" id="ARBA00023163"/>
    </source>
</evidence>
<evidence type="ECO:0000256" key="1">
    <source>
        <dbReference type="ARBA" id="ARBA00009437"/>
    </source>
</evidence>
<dbReference type="GO" id="GO:0032993">
    <property type="term" value="C:protein-DNA complex"/>
    <property type="evidence" value="ECO:0007669"/>
    <property type="project" value="TreeGrafter"/>
</dbReference>
<feature type="domain" description="HTH lysR-type" evidence="5">
    <location>
        <begin position="1"/>
        <end position="41"/>
    </location>
</feature>
<evidence type="ECO:0000256" key="3">
    <source>
        <dbReference type="ARBA" id="ARBA00023125"/>
    </source>
</evidence>
<dbReference type="PRINTS" id="PR00039">
    <property type="entry name" value="HTHLYSR"/>
</dbReference>
<dbReference type="PANTHER" id="PTHR30346">
    <property type="entry name" value="TRANSCRIPTIONAL DUAL REGULATOR HCAR-RELATED"/>
    <property type="match status" value="1"/>
</dbReference>
<dbReference type="SUPFAM" id="SSF46785">
    <property type="entry name" value="Winged helix' DNA-binding domain"/>
    <property type="match status" value="1"/>
</dbReference>
<evidence type="ECO:0000259" key="5">
    <source>
        <dbReference type="PROSITE" id="PS50931"/>
    </source>
</evidence>
<protein>
    <submittedName>
        <fullName evidence="6">LysR family transcriptional regulator</fullName>
    </submittedName>
</protein>
<proteinExistence type="inferred from homology"/>
<feature type="non-terminal residue" evidence="6">
    <location>
        <position position="41"/>
    </location>
</feature>
<dbReference type="Gene3D" id="1.10.10.10">
    <property type="entry name" value="Winged helix-like DNA-binding domain superfamily/Winged helix DNA-binding domain"/>
    <property type="match status" value="1"/>
</dbReference>
<comment type="caution">
    <text evidence="6">The sequence shown here is derived from an EMBL/GenBank/DDBJ whole genome shotgun (WGS) entry which is preliminary data.</text>
</comment>
<dbReference type="InterPro" id="IPR036390">
    <property type="entry name" value="WH_DNA-bd_sf"/>
</dbReference>
<dbReference type="EMBL" id="JAOURS010000237">
    <property type="protein sequence ID" value="MDC6641696.1"/>
    <property type="molecule type" value="Genomic_DNA"/>
</dbReference>
<dbReference type="Pfam" id="PF00126">
    <property type="entry name" value="HTH_1"/>
    <property type="match status" value="1"/>
</dbReference>
<keyword evidence="4" id="KW-0804">Transcription</keyword>
<keyword evidence="2" id="KW-0805">Transcription regulation</keyword>
<sequence>MDLRQMKYFLALAQELHFGRAAARLHMAQPPLTRQIRGLED</sequence>
<dbReference type="InterPro" id="IPR036388">
    <property type="entry name" value="WH-like_DNA-bd_sf"/>
</dbReference>
<keyword evidence="3" id="KW-0238">DNA-binding</keyword>
<dbReference type="GO" id="GO:0003677">
    <property type="term" value="F:DNA binding"/>
    <property type="evidence" value="ECO:0007669"/>
    <property type="project" value="UniProtKB-KW"/>
</dbReference>